<reference evidence="4 5" key="1">
    <citation type="submission" date="2022-01" db="EMBL/GenBank/DDBJ databases">
        <title>Whole genome-based taxonomy of the Shewanellaceae.</title>
        <authorList>
            <person name="Martin-Rodriguez A.J."/>
        </authorList>
    </citation>
    <scope>NUCLEOTIDE SEQUENCE [LARGE SCALE GENOMIC DNA]</scope>
    <source>
        <strain evidence="4 5">DSM 17177</strain>
    </source>
</reference>
<dbReference type="Gene3D" id="3.40.50.720">
    <property type="entry name" value="NAD(P)-binding Rossmann-like Domain"/>
    <property type="match status" value="2"/>
</dbReference>
<protein>
    <recommendedName>
        <fullName evidence="3">ATP-grasp domain-containing protein</fullName>
    </recommendedName>
</protein>
<dbReference type="PANTHER" id="PTHR11133:SF23">
    <property type="entry name" value="SACCHAROPINE DEHYDROGENASE [NAD(+), L-LYSINE-FORMING]"/>
    <property type="match status" value="1"/>
</dbReference>
<comment type="caution">
    <text evidence="4">The sequence shown here is derived from an EMBL/GenBank/DDBJ whole genome shotgun (WGS) entry which is preliminary data.</text>
</comment>
<evidence type="ECO:0000256" key="1">
    <source>
        <dbReference type="ARBA" id="ARBA00023002"/>
    </source>
</evidence>
<organism evidence="4 5">
    <name type="scientific">Shewanella surugensis</name>
    <dbReference type="NCBI Taxonomy" id="212020"/>
    <lineage>
        <taxon>Bacteria</taxon>
        <taxon>Pseudomonadati</taxon>
        <taxon>Pseudomonadota</taxon>
        <taxon>Gammaproteobacteria</taxon>
        <taxon>Alteromonadales</taxon>
        <taxon>Shewanellaceae</taxon>
        <taxon>Shewanella</taxon>
    </lineage>
</organism>
<dbReference type="SUPFAM" id="SSF56059">
    <property type="entry name" value="Glutathione synthetase ATP-binding domain-like"/>
    <property type="match status" value="1"/>
</dbReference>
<name>A0ABT0LJD0_9GAMM</name>
<dbReference type="Gene3D" id="3.30.470.20">
    <property type="entry name" value="ATP-grasp fold, B domain"/>
    <property type="match status" value="1"/>
</dbReference>
<dbReference type="Proteomes" id="UP001203423">
    <property type="component" value="Unassembled WGS sequence"/>
</dbReference>
<accession>A0ABT0LJD0</accession>
<sequence length="774" mass="88181">MALLWIRTEKKANEQRVPIIPEHTEFLITQGHEVVVESSSNRAIDDEAYLRSGCRIVAADSWHTAPDNAFILGLKHIEDEPGLGHKHIYFAHAYNNERNFYEKKTVRKLLDRFVSDKGTHFDLEFLTDAQGERIAAFGKHAGIAGALVGILVYQDIQLGKIAKLPLCLDNFLDDSRLVKDVIHQSAFDQKNILLIGNGRCGEGVRQYLDAFAIDYEVWGRHETGCAQTLATMVDYDIVFNCVSASNTTGTFIDKTSLNPDQKLRLIVDIGCETNNNNPIKLYDTTSTFEKPAHVVKTGDAVLHIVAIDNLPSLIPKASSSAFSKSFLPHLNRLLQGQCDTPWLNARAYFSAAIERHKMQTQNTIFMVQDARFNKKIDYSQLNICGNDVVLVLYHNSSDTSSEDYRQYHFNAVFSMADEEPDFNEIIKVVDEYIHEFNISEFDFVTSAEAAVTTCGRLGVHYHLTTDDMMRYNNKLIMKDLVKHEFVVPNYISAPKSDHLTVDFKQLYQDTVAELGLGFFAKPIDKYSSIGTKRVKTFADFISVKHYISDMDFEFDEFVSGKLYHIDSFVQNETLIFVQVFEYMYPCYEFIEGKPLGSCMLAPDSDMSKKLREYNQHVLDVIKPPKNGMTHLEVFERKNGELVFLEIAARPSGALVPELHEKCFGIKIREEHLKLSMYPAYEFAANLKKFACFASYPLKNGVVTQIVEPHVESEYSIISKIEVGQFIDTQVNKISDIAISIVMWNEDQAQLYRDFLILKNTQLYTTQEESVRHED</sequence>
<dbReference type="EMBL" id="JAKIKS010000155">
    <property type="protein sequence ID" value="MCL1127407.1"/>
    <property type="molecule type" value="Genomic_DNA"/>
</dbReference>
<keyword evidence="2" id="KW-0067">ATP-binding</keyword>
<proteinExistence type="predicted"/>
<dbReference type="InterPro" id="IPR007886">
    <property type="entry name" value="AlaDH/PNT_N"/>
</dbReference>
<keyword evidence="1" id="KW-0560">Oxidoreductase</keyword>
<dbReference type="PROSITE" id="PS50975">
    <property type="entry name" value="ATP_GRASP"/>
    <property type="match status" value="1"/>
</dbReference>
<dbReference type="SUPFAM" id="SSF52283">
    <property type="entry name" value="Formate/glycerate dehydrogenase catalytic domain-like"/>
    <property type="match status" value="1"/>
</dbReference>
<dbReference type="PANTHER" id="PTHR11133">
    <property type="entry name" value="SACCHAROPINE DEHYDROGENASE"/>
    <property type="match status" value="1"/>
</dbReference>
<feature type="domain" description="ATP-grasp" evidence="3">
    <location>
        <begin position="477"/>
        <end position="676"/>
    </location>
</feature>
<gene>
    <name evidence="4" type="ORF">L2764_23760</name>
</gene>
<keyword evidence="2" id="KW-0547">Nucleotide-binding</keyword>
<evidence type="ECO:0000313" key="5">
    <source>
        <dbReference type="Proteomes" id="UP001203423"/>
    </source>
</evidence>
<dbReference type="InterPro" id="IPR051168">
    <property type="entry name" value="AASS"/>
</dbReference>
<evidence type="ECO:0000256" key="2">
    <source>
        <dbReference type="PROSITE-ProRule" id="PRU00409"/>
    </source>
</evidence>
<evidence type="ECO:0000259" key="3">
    <source>
        <dbReference type="PROSITE" id="PS50975"/>
    </source>
</evidence>
<dbReference type="Pfam" id="PF05222">
    <property type="entry name" value="AlaDh_PNT_N"/>
    <property type="match status" value="1"/>
</dbReference>
<dbReference type="SMART" id="SM01003">
    <property type="entry name" value="AlaDh_PNT_N"/>
    <property type="match status" value="1"/>
</dbReference>
<dbReference type="InterPro" id="IPR011761">
    <property type="entry name" value="ATP-grasp"/>
</dbReference>
<evidence type="ECO:0000313" key="4">
    <source>
        <dbReference type="EMBL" id="MCL1127407.1"/>
    </source>
</evidence>
<keyword evidence="5" id="KW-1185">Reference proteome</keyword>
<dbReference type="RefSeq" id="WP_248942835.1">
    <property type="nucleotide sequence ID" value="NZ_JAKIKS010000155.1"/>
</dbReference>